<organism evidence="4 5">
    <name type="scientific">Roseobacter ponti</name>
    <dbReference type="NCBI Taxonomy" id="1891787"/>
    <lineage>
        <taxon>Bacteria</taxon>
        <taxon>Pseudomonadati</taxon>
        <taxon>Pseudomonadota</taxon>
        <taxon>Alphaproteobacteria</taxon>
        <taxon>Rhodobacterales</taxon>
        <taxon>Roseobacteraceae</taxon>
        <taxon>Roseobacter</taxon>
    </lineage>
</organism>
<feature type="signal peptide" evidence="2">
    <location>
        <begin position="1"/>
        <end position="21"/>
    </location>
</feature>
<evidence type="ECO:0000259" key="3">
    <source>
        <dbReference type="Pfam" id="PF07589"/>
    </source>
</evidence>
<dbReference type="EMBL" id="CP048788">
    <property type="protein sequence ID" value="QJF52725.1"/>
    <property type="molecule type" value="Genomic_DNA"/>
</dbReference>
<accession>A0A858SVK5</accession>
<evidence type="ECO:0000256" key="1">
    <source>
        <dbReference type="SAM" id="Phobius"/>
    </source>
</evidence>
<dbReference type="InterPro" id="IPR022472">
    <property type="entry name" value="VPLPA-CTERM"/>
</dbReference>
<dbReference type="NCBIfam" id="TIGR03370">
    <property type="entry name" value="VPLPA-CTERM"/>
    <property type="match status" value="1"/>
</dbReference>
<evidence type="ECO:0000256" key="2">
    <source>
        <dbReference type="SAM" id="SignalP"/>
    </source>
</evidence>
<feature type="transmembrane region" description="Helical" evidence="1">
    <location>
        <begin position="146"/>
        <end position="166"/>
    </location>
</feature>
<name>A0A858SVK5_9RHOB</name>
<feature type="chain" id="PRO_5033055830" evidence="2">
    <location>
        <begin position="22"/>
        <end position="172"/>
    </location>
</feature>
<gene>
    <name evidence="4" type="ORF">G3256_16870</name>
</gene>
<dbReference type="Proteomes" id="UP000503308">
    <property type="component" value="Chromosome"/>
</dbReference>
<evidence type="ECO:0000313" key="4">
    <source>
        <dbReference type="EMBL" id="QJF52725.1"/>
    </source>
</evidence>
<dbReference type="Pfam" id="PF07589">
    <property type="entry name" value="PEP-CTERM"/>
    <property type="match status" value="1"/>
</dbReference>
<dbReference type="KEGG" id="rpon:G3256_16870"/>
<keyword evidence="1" id="KW-1133">Transmembrane helix</keyword>
<sequence>MFRGLLSVVAAAGLWTGASQAATFNGETVTIFQYFEDNLPHQREWGKREVAAGEGIFLEFYTIDLLHDLVRLTLDENRFFLQNRGRNGLVIQDTYDLLPAFGSLTIFQNGFDREPAVTVSENELIFDFSEAGDNIAVSATWAVQAVPLPATLPLMLAGFGVAGVMLRRRRKS</sequence>
<dbReference type="InterPro" id="IPR013424">
    <property type="entry name" value="Ice-binding_C"/>
</dbReference>
<dbReference type="AlphaFoldDB" id="A0A858SVK5"/>
<keyword evidence="1" id="KW-0812">Transmembrane</keyword>
<feature type="domain" description="Ice-binding protein C-terminal" evidence="3">
    <location>
        <begin position="145"/>
        <end position="169"/>
    </location>
</feature>
<proteinExistence type="predicted"/>
<keyword evidence="2" id="KW-0732">Signal</keyword>
<evidence type="ECO:0000313" key="5">
    <source>
        <dbReference type="Proteomes" id="UP000503308"/>
    </source>
</evidence>
<dbReference type="NCBIfam" id="TIGR02595">
    <property type="entry name" value="PEP_CTERM"/>
    <property type="match status" value="1"/>
</dbReference>
<dbReference type="RefSeq" id="WP_169641944.1">
    <property type="nucleotide sequence ID" value="NZ_CP048788.1"/>
</dbReference>
<keyword evidence="1" id="KW-0472">Membrane</keyword>
<reference evidence="4 5" key="1">
    <citation type="submission" date="2020-02" db="EMBL/GenBank/DDBJ databases">
        <title>Genome sequence of Roseobacter ponti.</title>
        <authorList>
            <person name="Hollensteiner J."/>
            <person name="Schneider D."/>
            <person name="Poehlein A."/>
            <person name="Daniel R."/>
        </authorList>
    </citation>
    <scope>NUCLEOTIDE SEQUENCE [LARGE SCALE GENOMIC DNA]</scope>
    <source>
        <strain evidence="4 5">DSM 106830</strain>
    </source>
</reference>
<protein>
    <submittedName>
        <fullName evidence="4">VPLPA-CTERM sorting domain-containing protein</fullName>
    </submittedName>
</protein>
<keyword evidence="5" id="KW-1185">Reference proteome</keyword>